<organism evidence="6 7">
    <name type="scientific">Malaciobacter halophilus</name>
    <dbReference type="NCBI Taxonomy" id="197482"/>
    <lineage>
        <taxon>Bacteria</taxon>
        <taxon>Pseudomonadati</taxon>
        <taxon>Campylobacterota</taxon>
        <taxon>Epsilonproteobacteria</taxon>
        <taxon>Campylobacterales</taxon>
        <taxon>Arcobacteraceae</taxon>
        <taxon>Malaciobacter</taxon>
    </lineage>
</organism>
<dbReference type="FunFam" id="3.30.70.270:FF:000001">
    <property type="entry name" value="Diguanylate cyclase domain protein"/>
    <property type="match status" value="1"/>
</dbReference>
<dbReference type="InterPro" id="IPR029787">
    <property type="entry name" value="Nucleotide_cyclase"/>
</dbReference>
<dbReference type="InterPro" id="IPR011006">
    <property type="entry name" value="CheY-like_superfamily"/>
</dbReference>
<dbReference type="PANTHER" id="PTHR45138">
    <property type="entry name" value="REGULATORY COMPONENTS OF SENSORY TRANSDUCTION SYSTEM"/>
    <property type="match status" value="1"/>
</dbReference>
<dbReference type="SMART" id="SM00267">
    <property type="entry name" value="GGDEF"/>
    <property type="match status" value="1"/>
</dbReference>
<dbReference type="CDD" id="cd01949">
    <property type="entry name" value="GGDEF"/>
    <property type="match status" value="1"/>
</dbReference>
<comment type="caution">
    <text evidence="3">Lacks conserved residue(s) required for the propagation of feature annotation.</text>
</comment>
<evidence type="ECO:0000313" key="7">
    <source>
        <dbReference type="Proteomes" id="UP000233248"/>
    </source>
</evidence>
<dbReference type="GO" id="GO:0000160">
    <property type="term" value="P:phosphorelay signal transduction system"/>
    <property type="evidence" value="ECO:0007669"/>
    <property type="project" value="InterPro"/>
</dbReference>
<dbReference type="InterPro" id="IPR043128">
    <property type="entry name" value="Rev_trsase/Diguanyl_cyclase"/>
</dbReference>
<dbReference type="InterPro" id="IPR001789">
    <property type="entry name" value="Sig_transdc_resp-reg_receiver"/>
</dbReference>
<dbReference type="EC" id="2.7.7.65" evidence="1"/>
<dbReference type="Gene3D" id="3.30.70.270">
    <property type="match status" value="1"/>
</dbReference>
<dbReference type="KEGG" id="ahs:AHALO_0126"/>
<feature type="domain" description="GGDEF" evidence="5">
    <location>
        <begin position="295"/>
        <end position="422"/>
    </location>
</feature>
<dbReference type="AlphaFoldDB" id="A0A2N1J1A0"/>
<reference evidence="6 7" key="1">
    <citation type="submission" date="2017-09" db="EMBL/GenBank/DDBJ databases">
        <title>Genomics of the genus Arcobacter.</title>
        <authorList>
            <person name="Perez-Cataluna A."/>
            <person name="Figueras M.J."/>
            <person name="Salas-Masso N."/>
        </authorList>
    </citation>
    <scope>NUCLEOTIDE SEQUENCE [LARGE SCALE GENOMIC DNA]</scope>
    <source>
        <strain evidence="6 7">DSM 18005</strain>
    </source>
</reference>
<evidence type="ECO:0000259" key="4">
    <source>
        <dbReference type="PROSITE" id="PS50110"/>
    </source>
</evidence>
<comment type="caution">
    <text evidence="6">The sequence shown here is derived from an EMBL/GenBank/DDBJ whole genome shotgun (WGS) entry which is preliminary data.</text>
</comment>
<dbReference type="SUPFAM" id="SSF55073">
    <property type="entry name" value="Nucleotide cyclase"/>
    <property type="match status" value="1"/>
</dbReference>
<dbReference type="CDD" id="cd00156">
    <property type="entry name" value="REC"/>
    <property type="match status" value="1"/>
</dbReference>
<evidence type="ECO:0000256" key="3">
    <source>
        <dbReference type="PROSITE-ProRule" id="PRU00169"/>
    </source>
</evidence>
<sequence>MDIDLLEGLKVLYVEEDIKTQKDYVKLFSKYIKKLILAEDGQEGLELYKKHNPDIIITGIDMPKKSGLQMAKAIKELNPFQAIIIKTRHDDTKSLLEAFDIHIDGYILKSDPKEKLLKKLEEIAKRNSIRVNNIKKRQKLESILQYQSNLILLTDFKDIFYASQSFLDFFNISKKEELFLRYDKLFDIFIKHDEYLHGNNKEEFLAKFNETTTLRKVVLLLDKSFNPKAFHLNIDKVEKEENRYILSFANISILQERSLEISYKAYIDGLTGVNNRNCFEESFEKEFKNFKRTNNSFCISVIDIDFFKSFNDTHGHLIGDEVLIMIANTINENIRENDFFARWGGEEFVLLMKQTDINIAKRVCEDIRKLVENTQHKKAGNITCSFGVTQVKNNDNIQKVFQRCDKALYRAKNEGRNRVYIS</sequence>
<keyword evidence="7" id="KW-1185">Reference proteome</keyword>
<dbReference type="OrthoDB" id="5347817at2"/>
<proteinExistence type="predicted"/>
<evidence type="ECO:0000256" key="2">
    <source>
        <dbReference type="ARBA" id="ARBA00034247"/>
    </source>
</evidence>
<dbReference type="PROSITE" id="PS50110">
    <property type="entry name" value="RESPONSE_REGULATORY"/>
    <property type="match status" value="1"/>
</dbReference>
<dbReference type="GO" id="GO:0052621">
    <property type="term" value="F:diguanylate cyclase activity"/>
    <property type="evidence" value="ECO:0007669"/>
    <property type="project" value="UniProtKB-EC"/>
</dbReference>
<dbReference type="GO" id="GO:0005886">
    <property type="term" value="C:plasma membrane"/>
    <property type="evidence" value="ECO:0007669"/>
    <property type="project" value="TreeGrafter"/>
</dbReference>
<dbReference type="SMART" id="SM00448">
    <property type="entry name" value="REC"/>
    <property type="match status" value="1"/>
</dbReference>
<dbReference type="Proteomes" id="UP000233248">
    <property type="component" value="Unassembled WGS sequence"/>
</dbReference>
<dbReference type="Pfam" id="PF00072">
    <property type="entry name" value="Response_reg"/>
    <property type="match status" value="1"/>
</dbReference>
<dbReference type="NCBIfam" id="TIGR00254">
    <property type="entry name" value="GGDEF"/>
    <property type="match status" value="1"/>
</dbReference>
<evidence type="ECO:0000313" key="6">
    <source>
        <dbReference type="EMBL" id="PKI80326.1"/>
    </source>
</evidence>
<name>A0A2N1J1A0_9BACT</name>
<dbReference type="GO" id="GO:1902201">
    <property type="term" value="P:negative regulation of bacterial-type flagellum-dependent cell motility"/>
    <property type="evidence" value="ECO:0007669"/>
    <property type="project" value="TreeGrafter"/>
</dbReference>
<dbReference type="InterPro" id="IPR000160">
    <property type="entry name" value="GGDEF_dom"/>
</dbReference>
<dbReference type="RefSeq" id="WP_101185344.1">
    <property type="nucleotide sequence ID" value="NZ_CP031218.1"/>
</dbReference>
<comment type="catalytic activity">
    <reaction evidence="2">
        <text>2 GTP = 3',3'-c-di-GMP + 2 diphosphate</text>
        <dbReference type="Rhea" id="RHEA:24898"/>
        <dbReference type="ChEBI" id="CHEBI:33019"/>
        <dbReference type="ChEBI" id="CHEBI:37565"/>
        <dbReference type="ChEBI" id="CHEBI:58805"/>
        <dbReference type="EC" id="2.7.7.65"/>
    </reaction>
</comment>
<dbReference type="GO" id="GO:0043709">
    <property type="term" value="P:cell adhesion involved in single-species biofilm formation"/>
    <property type="evidence" value="ECO:0007669"/>
    <property type="project" value="TreeGrafter"/>
</dbReference>
<dbReference type="PROSITE" id="PS50887">
    <property type="entry name" value="GGDEF"/>
    <property type="match status" value="1"/>
</dbReference>
<dbReference type="PANTHER" id="PTHR45138:SF9">
    <property type="entry name" value="DIGUANYLATE CYCLASE DGCM-RELATED"/>
    <property type="match status" value="1"/>
</dbReference>
<dbReference type="SUPFAM" id="SSF52172">
    <property type="entry name" value="CheY-like"/>
    <property type="match status" value="1"/>
</dbReference>
<protein>
    <recommendedName>
        <fullName evidence="1">diguanylate cyclase</fullName>
        <ecNumber evidence="1">2.7.7.65</ecNumber>
    </recommendedName>
</protein>
<dbReference type="EMBL" id="NXIF01000038">
    <property type="protein sequence ID" value="PKI80326.1"/>
    <property type="molecule type" value="Genomic_DNA"/>
</dbReference>
<dbReference type="InterPro" id="IPR050469">
    <property type="entry name" value="Diguanylate_Cyclase"/>
</dbReference>
<dbReference type="Pfam" id="PF00990">
    <property type="entry name" value="GGDEF"/>
    <property type="match status" value="1"/>
</dbReference>
<gene>
    <name evidence="6" type="ORF">CP960_10280</name>
</gene>
<dbReference type="Gene3D" id="3.40.50.2300">
    <property type="match status" value="1"/>
</dbReference>
<evidence type="ECO:0000259" key="5">
    <source>
        <dbReference type="PROSITE" id="PS50887"/>
    </source>
</evidence>
<accession>A0A2N1J1A0</accession>
<feature type="domain" description="Response regulatory" evidence="4">
    <location>
        <begin position="10"/>
        <end position="124"/>
    </location>
</feature>
<evidence type="ECO:0000256" key="1">
    <source>
        <dbReference type="ARBA" id="ARBA00012528"/>
    </source>
</evidence>